<evidence type="ECO:0000313" key="3">
    <source>
        <dbReference type="EMBL" id="AJP48241.1"/>
    </source>
</evidence>
<feature type="domain" description="HTH cro/C1-type" evidence="2">
    <location>
        <begin position="57"/>
        <end position="111"/>
    </location>
</feature>
<evidence type="ECO:0000259" key="2">
    <source>
        <dbReference type="PROSITE" id="PS50943"/>
    </source>
</evidence>
<proteinExistence type="predicted"/>
<keyword evidence="4" id="KW-1185">Reference proteome</keyword>
<dbReference type="Gene3D" id="1.10.260.40">
    <property type="entry name" value="lambda repressor-like DNA-binding domains"/>
    <property type="match status" value="1"/>
</dbReference>
<dbReference type="AlphaFoldDB" id="A0A0C5JLI6"/>
<dbReference type="EMBL" id="CP010554">
    <property type="protein sequence ID" value="AJP48241.1"/>
    <property type="molecule type" value="Genomic_DNA"/>
</dbReference>
<dbReference type="STRING" id="1565605.PG1C_06770"/>
<evidence type="ECO:0000256" key="1">
    <source>
        <dbReference type="ARBA" id="ARBA00023125"/>
    </source>
</evidence>
<sequence length="121" mass="13254">MLYAEFSGSPKPQTLPGAIDIDDLVTELEQSPEATEAIAKGRQWVAKNFYKDQSPSIAQLRLQKGWSQAELARLTDTSQPHIARLELGRVDPQVSTLKKLAKALNVSIATVVQAISPEDVQ</sequence>
<dbReference type="CDD" id="cd00093">
    <property type="entry name" value="HTH_XRE"/>
    <property type="match status" value="1"/>
</dbReference>
<keyword evidence="1" id="KW-0238">DNA-binding</keyword>
<reference evidence="3 4" key="1">
    <citation type="journal article" date="2015" name="Genome Announc.">
        <title>Complete Genome Sequence of a Novel Bacterium within the Family Rhodocyclaceae That Degrades Polycyclic Aromatic Hydrocarbons.</title>
        <authorList>
            <person name="Singleton D.R."/>
            <person name="Dickey A.N."/>
            <person name="Scholl E.H."/>
            <person name="Wright F.A."/>
            <person name="Aitken M.D."/>
        </authorList>
    </citation>
    <scope>NUCLEOTIDE SEQUENCE [LARGE SCALE GENOMIC DNA]</scope>
    <source>
        <strain evidence="4">PG1-Ca6</strain>
    </source>
</reference>
<dbReference type="PROSITE" id="PS50943">
    <property type="entry name" value="HTH_CROC1"/>
    <property type="match status" value="1"/>
</dbReference>
<name>A0A0C5JLI6_9PROT</name>
<dbReference type="InterPro" id="IPR050807">
    <property type="entry name" value="TransReg_Diox_bact_type"/>
</dbReference>
<dbReference type="GO" id="GO:0003677">
    <property type="term" value="F:DNA binding"/>
    <property type="evidence" value="ECO:0007669"/>
    <property type="project" value="UniProtKB-KW"/>
</dbReference>
<dbReference type="GO" id="GO:0003700">
    <property type="term" value="F:DNA-binding transcription factor activity"/>
    <property type="evidence" value="ECO:0007669"/>
    <property type="project" value="TreeGrafter"/>
</dbReference>
<dbReference type="PANTHER" id="PTHR46797:SF1">
    <property type="entry name" value="METHYLPHOSPHONATE SYNTHASE"/>
    <property type="match status" value="1"/>
</dbReference>
<dbReference type="HOGENOM" id="CLU_2036162_0_0_4"/>
<dbReference type="SUPFAM" id="SSF47413">
    <property type="entry name" value="lambda repressor-like DNA-binding domains"/>
    <property type="match status" value="1"/>
</dbReference>
<dbReference type="Pfam" id="PF01381">
    <property type="entry name" value="HTH_3"/>
    <property type="match status" value="1"/>
</dbReference>
<dbReference type="KEGG" id="rbu:PG1C_06770"/>
<accession>A0A0C5JLI6</accession>
<dbReference type="InterPro" id="IPR001387">
    <property type="entry name" value="Cro/C1-type_HTH"/>
</dbReference>
<gene>
    <name evidence="3" type="ORF">PG1C_06770</name>
</gene>
<protein>
    <recommendedName>
        <fullName evidence="2">HTH cro/C1-type domain-containing protein</fullName>
    </recommendedName>
</protein>
<dbReference type="SMART" id="SM00530">
    <property type="entry name" value="HTH_XRE"/>
    <property type="match status" value="1"/>
</dbReference>
<evidence type="ECO:0000313" key="4">
    <source>
        <dbReference type="Proteomes" id="UP000061603"/>
    </source>
</evidence>
<dbReference type="Proteomes" id="UP000061603">
    <property type="component" value="Chromosome"/>
</dbReference>
<dbReference type="GO" id="GO:0005829">
    <property type="term" value="C:cytosol"/>
    <property type="evidence" value="ECO:0007669"/>
    <property type="project" value="TreeGrafter"/>
</dbReference>
<dbReference type="PANTHER" id="PTHR46797">
    <property type="entry name" value="HTH-TYPE TRANSCRIPTIONAL REGULATOR"/>
    <property type="match status" value="1"/>
</dbReference>
<dbReference type="InterPro" id="IPR010982">
    <property type="entry name" value="Lambda_DNA-bd_dom_sf"/>
</dbReference>
<organism evidence="3 4">
    <name type="scientific">Rugosibacter aromaticivorans</name>
    <dbReference type="NCBI Taxonomy" id="1565605"/>
    <lineage>
        <taxon>Bacteria</taxon>
        <taxon>Pseudomonadati</taxon>
        <taxon>Pseudomonadota</taxon>
        <taxon>Betaproteobacteria</taxon>
        <taxon>Nitrosomonadales</taxon>
        <taxon>Sterolibacteriaceae</taxon>
        <taxon>Rugosibacter</taxon>
    </lineage>
</organism>